<dbReference type="AlphaFoldDB" id="A0A7W9NI78"/>
<dbReference type="EMBL" id="JACHIR010000001">
    <property type="protein sequence ID" value="MBB5894277.1"/>
    <property type="molecule type" value="Genomic_DNA"/>
</dbReference>
<comment type="caution">
    <text evidence="2">The sequence shown here is derived from an EMBL/GenBank/DDBJ whole genome shotgun (WGS) entry which is preliminary data.</text>
</comment>
<evidence type="ECO:0000256" key="1">
    <source>
        <dbReference type="SAM" id="SignalP"/>
    </source>
</evidence>
<feature type="chain" id="PRO_5038357006" evidence="1">
    <location>
        <begin position="19"/>
        <end position="43"/>
    </location>
</feature>
<feature type="signal peptide" evidence="1">
    <location>
        <begin position="1"/>
        <end position="18"/>
    </location>
</feature>
<proteinExistence type="predicted"/>
<protein>
    <submittedName>
        <fullName evidence="2">Uncharacterized protein</fullName>
    </submittedName>
</protein>
<reference evidence="2 3" key="1">
    <citation type="submission" date="2020-08" db="EMBL/GenBank/DDBJ databases">
        <title>Sequencing the genomes of 1000 actinobacteria strains.</title>
        <authorList>
            <person name="Klenk H.-P."/>
        </authorList>
    </citation>
    <scope>NUCLEOTIDE SEQUENCE [LARGE SCALE GENOMIC DNA]</scope>
    <source>
        <strain evidence="2 3">DSM 43851</strain>
    </source>
</reference>
<evidence type="ECO:0000313" key="2">
    <source>
        <dbReference type="EMBL" id="MBB5894277.1"/>
    </source>
</evidence>
<keyword evidence="1" id="KW-0732">Signal</keyword>
<evidence type="ECO:0000313" key="3">
    <source>
        <dbReference type="Proteomes" id="UP000585638"/>
    </source>
</evidence>
<name>A0A7W9NI78_9PSEU</name>
<accession>A0A7W9NI78</accession>
<organism evidence="2 3">
    <name type="scientific">Kutzneria kofuensis</name>
    <dbReference type="NCBI Taxonomy" id="103725"/>
    <lineage>
        <taxon>Bacteria</taxon>
        <taxon>Bacillati</taxon>
        <taxon>Actinomycetota</taxon>
        <taxon>Actinomycetes</taxon>
        <taxon>Pseudonocardiales</taxon>
        <taxon>Pseudonocardiaceae</taxon>
        <taxon>Kutzneria</taxon>
    </lineage>
</organism>
<keyword evidence="3" id="KW-1185">Reference proteome</keyword>
<sequence length="43" mass="4196">MRFTMAAVALALAVFAGAGAVASVATPQQTTGTTAPAIGQPYD</sequence>
<dbReference type="Proteomes" id="UP000585638">
    <property type="component" value="Unassembled WGS sequence"/>
</dbReference>
<dbReference type="RefSeq" id="WP_281392995.1">
    <property type="nucleotide sequence ID" value="NZ_BAAAWY010000029.1"/>
</dbReference>
<gene>
    <name evidence="2" type="ORF">BJ998_005473</name>
</gene>